<name>U6M8K7_EIMMA</name>
<dbReference type="VEuPathDB" id="ToxoDB:EMWEY_00004090"/>
<dbReference type="RefSeq" id="XP_013336051.1">
    <property type="nucleotide sequence ID" value="XM_013480597.1"/>
</dbReference>
<reference evidence="2" key="1">
    <citation type="submission" date="2013-10" db="EMBL/GenBank/DDBJ databases">
        <title>Genomic analysis of the causative agents of coccidiosis in chickens.</title>
        <authorList>
            <person name="Reid A.J."/>
            <person name="Blake D."/>
            <person name="Billington K."/>
            <person name="Browne H."/>
            <person name="Dunn M."/>
            <person name="Hung S."/>
            <person name="Kawahara F."/>
            <person name="Miranda-Saavedra D."/>
            <person name="Mourier T."/>
            <person name="Nagra H."/>
            <person name="Otto T.D."/>
            <person name="Rawlings N."/>
            <person name="Sanchez A."/>
            <person name="Sanders M."/>
            <person name="Subramaniam C."/>
            <person name="Tay Y."/>
            <person name="Dear P."/>
            <person name="Doerig C."/>
            <person name="Gruber A."/>
            <person name="Parkinson J."/>
            <person name="Shirley M."/>
            <person name="Wan K.L."/>
            <person name="Berriman M."/>
            <person name="Tomley F."/>
            <person name="Pain A."/>
        </authorList>
    </citation>
    <scope>NUCLEOTIDE SEQUENCE [LARGE SCALE GENOMIC DNA]</scope>
    <source>
        <strain evidence="2">Weybridge</strain>
    </source>
</reference>
<dbReference type="GeneID" id="25334395"/>
<feature type="signal peptide" evidence="1">
    <location>
        <begin position="1"/>
        <end position="23"/>
    </location>
</feature>
<evidence type="ECO:0000256" key="1">
    <source>
        <dbReference type="SAM" id="SignalP"/>
    </source>
</evidence>
<feature type="chain" id="PRO_5004674628" evidence="1">
    <location>
        <begin position="24"/>
        <end position="409"/>
    </location>
</feature>
<dbReference type="OMA" id="IEDSWRM"/>
<dbReference type="Proteomes" id="UP000030763">
    <property type="component" value="Unassembled WGS sequence"/>
</dbReference>
<keyword evidence="3" id="KW-1185">Reference proteome</keyword>
<protein>
    <submittedName>
        <fullName evidence="2">Uncharacterized protein</fullName>
    </submittedName>
</protein>
<organism evidence="2 3">
    <name type="scientific">Eimeria maxima</name>
    <name type="common">Coccidian parasite</name>
    <dbReference type="NCBI Taxonomy" id="5804"/>
    <lineage>
        <taxon>Eukaryota</taxon>
        <taxon>Sar</taxon>
        <taxon>Alveolata</taxon>
        <taxon>Apicomplexa</taxon>
        <taxon>Conoidasida</taxon>
        <taxon>Coccidia</taxon>
        <taxon>Eucoccidiorida</taxon>
        <taxon>Eimeriorina</taxon>
        <taxon>Eimeriidae</taxon>
        <taxon>Eimeria</taxon>
    </lineage>
</organism>
<keyword evidence="1" id="KW-0732">Signal</keyword>
<accession>U6M8K7</accession>
<sequence length="409" mass="43721">MLISAPNALKSLTLALYWVGVAPIHFDQSRKMLATARELENPPQADNDTPAETGDPQYEGLFALPADGADPFAGVSILRANALALKKSHISDEVLQSMTQLVQELIQEEAHNIQHQTDLWLISQTKSAVDTLHTNPVEFPVTGYSLQEGANGALTLPPEERKGDGPIEFGYDTTNRRTVKFAFGDSVVTVVCGKTLHSGAAVGVSHGSYAVKISGGTNSAEGTIAAGPVMVDSSVSPPGVQNNATVGTVPLIQAKISTSAGPGSIVASYQNTKIKFDTHPEGKRHGAEFGNKDFVLGVTRDFDDRINIVKHEVGPYSIQLETDLADDKNHAYSGKLTAKTPQTGRMVFGGGFDETNFPTTDLALEARDMSITFNGKRGDPGYNVRIGPFVFDVVLSNGLPEFILQEVKS</sequence>
<proteinExistence type="predicted"/>
<dbReference type="EMBL" id="HG720371">
    <property type="protein sequence ID" value="CDJ59403.1"/>
    <property type="molecule type" value="Genomic_DNA"/>
</dbReference>
<gene>
    <name evidence="2" type="ORF">EMWEY_00004090</name>
</gene>
<evidence type="ECO:0000313" key="2">
    <source>
        <dbReference type="EMBL" id="CDJ59403.1"/>
    </source>
</evidence>
<dbReference type="OrthoDB" id="346493at2759"/>
<reference evidence="2" key="2">
    <citation type="submission" date="2013-10" db="EMBL/GenBank/DDBJ databases">
        <authorList>
            <person name="Aslett M."/>
        </authorList>
    </citation>
    <scope>NUCLEOTIDE SEQUENCE [LARGE SCALE GENOMIC DNA]</scope>
    <source>
        <strain evidence="2">Weybridge</strain>
    </source>
</reference>
<evidence type="ECO:0000313" key="3">
    <source>
        <dbReference type="Proteomes" id="UP000030763"/>
    </source>
</evidence>
<dbReference type="AlphaFoldDB" id="U6M8K7"/>